<evidence type="ECO:0000313" key="17">
    <source>
        <dbReference type="Proteomes" id="UP000076532"/>
    </source>
</evidence>
<keyword evidence="17" id="KW-1185">Reference proteome</keyword>
<evidence type="ECO:0000256" key="11">
    <source>
        <dbReference type="ARBA" id="ARBA00023033"/>
    </source>
</evidence>
<evidence type="ECO:0000256" key="7">
    <source>
        <dbReference type="ARBA" id="ARBA00022723"/>
    </source>
</evidence>
<proteinExistence type="inferred from homology"/>
<keyword evidence="6 15" id="KW-0812">Transmembrane</keyword>
<dbReference type="PRINTS" id="PR00463">
    <property type="entry name" value="EP450I"/>
</dbReference>
<comment type="similarity">
    <text evidence="4 14">Belongs to the cytochrome P450 family.</text>
</comment>
<evidence type="ECO:0000256" key="1">
    <source>
        <dbReference type="ARBA" id="ARBA00001971"/>
    </source>
</evidence>
<dbReference type="GO" id="GO:0004497">
    <property type="term" value="F:monooxygenase activity"/>
    <property type="evidence" value="ECO:0007669"/>
    <property type="project" value="UniProtKB-KW"/>
</dbReference>
<dbReference type="AlphaFoldDB" id="A0A165YUY1"/>
<keyword evidence="8 15" id="KW-1133">Transmembrane helix</keyword>
<comment type="cofactor">
    <cofactor evidence="1 13">
        <name>heme</name>
        <dbReference type="ChEBI" id="CHEBI:30413"/>
    </cofactor>
</comment>
<dbReference type="Pfam" id="PF00067">
    <property type="entry name" value="p450"/>
    <property type="match status" value="1"/>
</dbReference>
<dbReference type="SUPFAM" id="SSF48264">
    <property type="entry name" value="Cytochrome P450"/>
    <property type="match status" value="1"/>
</dbReference>
<comment type="subcellular location">
    <subcellularLocation>
        <location evidence="2">Membrane</location>
    </subcellularLocation>
</comment>
<reference evidence="16 17" key="1">
    <citation type="journal article" date="2016" name="Mol. Biol. Evol.">
        <title>Comparative Genomics of Early-Diverging Mushroom-Forming Fungi Provides Insights into the Origins of Lignocellulose Decay Capabilities.</title>
        <authorList>
            <person name="Nagy L.G."/>
            <person name="Riley R."/>
            <person name="Tritt A."/>
            <person name="Adam C."/>
            <person name="Daum C."/>
            <person name="Floudas D."/>
            <person name="Sun H."/>
            <person name="Yadav J.S."/>
            <person name="Pangilinan J."/>
            <person name="Larsson K.H."/>
            <person name="Matsuura K."/>
            <person name="Barry K."/>
            <person name="Labutti K."/>
            <person name="Kuo R."/>
            <person name="Ohm R.A."/>
            <person name="Bhattacharya S.S."/>
            <person name="Shirouzu T."/>
            <person name="Yoshinaga Y."/>
            <person name="Martin F.M."/>
            <person name="Grigoriev I.V."/>
            <person name="Hibbett D.S."/>
        </authorList>
    </citation>
    <scope>NUCLEOTIDE SEQUENCE [LARGE SCALE GENOMIC DNA]</scope>
    <source>
        <strain evidence="16 17">CBS 109695</strain>
    </source>
</reference>
<feature type="transmembrane region" description="Helical" evidence="15">
    <location>
        <begin position="12"/>
        <end position="36"/>
    </location>
</feature>
<evidence type="ECO:0000256" key="12">
    <source>
        <dbReference type="ARBA" id="ARBA00023136"/>
    </source>
</evidence>
<dbReference type="Gene3D" id="1.10.630.10">
    <property type="entry name" value="Cytochrome P450"/>
    <property type="match status" value="1"/>
</dbReference>
<dbReference type="PROSITE" id="PS00086">
    <property type="entry name" value="CYTOCHROME_P450"/>
    <property type="match status" value="1"/>
</dbReference>
<evidence type="ECO:0000256" key="8">
    <source>
        <dbReference type="ARBA" id="ARBA00022989"/>
    </source>
</evidence>
<organism evidence="16 17">
    <name type="scientific">Athelia psychrophila</name>
    <dbReference type="NCBI Taxonomy" id="1759441"/>
    <lineage>
        <taxon>Eukaryota</taxon>
        <taxon>Fungi</taxon>
        <taxon>Dikarya</taxon>
        <taxon>Basidiomycota</taxon>
        <taxon>Agaricomycotina</taxon>
        <taxon>Agaricomycetes</taxon>
        <taxon>Agaricomycetidae</taxon>
        <taxon>Atheliales</taxon>
        <taxon>Atheliaceae</taxon>
        <taxon>Athelia</taxon>
    </lineage>
</organism>
<dbReference type="InterPro" id="IPR036396">
    <property type="entry name" value="Cyt_P450_sf"/>
</dbReference>
<dbReference type="STRING" id="436010.A0A165YUY1"/>
<name>A0A165YUY1_9AGAM</name>
<dbReference type="GO" id="GO:0020037">
    <property type="term" value="F:heme binding"/>
    <property type="evidence" value="ECO:0007669"/>
    <property type="project" value="InterPro"/>
</dbReference>
<dbReference type="InterPro" id="IPR002401">
    <property type="entry name" value="Cyt_P450_E_grp-I"/>
</dbReference>
<dbReference type="PANTHER" id="PTHR24305">
    <property type="entry name" value="CYTOCHROME P450"/>
    <property type="match status" value="1"/>
</dbReference>
<evidence type="ECO:0000256" key="14">
    <source>
        <dbReference type="RuleBase" id="RU000461"/>
    </source>
</evidence>
<dbReference type="PANTHER" id="PTHR24305:SF166">
    <property type="entry name" value="CYTOCHROME P450 12A4, MITOCHONDRIAL-RELATED"/>
    <property type="match status" value="1"/>
</dbReference>
<evidence type="ECO:0000256" key="3">
    <source>
        <dbReference type="ARBA" id="ARBA00004721"/>
    </source>
</evidence>
<sequence length="516" mass="58092">MYDLTIFLDSSLKTSIAAALAALGAYFAAYCLYQIYFSPLSCLPGPWHTAVTNLWINLHVIRMQKSVAIQQLFDRYGPVVRIGPEKVAFRDYAAMKDVYTTHKFDKSVYYETFRLDDDYHTFVLRNEAAHTIHRKKFAAHYTPSNTNAFQPEVYDLVYQLIDGMYGYAQHNTSIDCLAMIRHLMIDVLAESSFGAQAASLSKWAAGEDDPLAVAVHDFPPLGVIRYMLPGWLWFAVCQIPIPRVQQFCNADKIMAKFVVACLEKVRSTLVEGKVDAEGKWMTVRLLAEEKSPAGMTQTEIISEVTGHIIAAADTSSITVGFGLWVLSQRSDIIQRLRQEIDQAMPDSRTPPSINTLQDLPYLNAFIKETLRMYGPVPSILEREVRAGKSTEQPFKLMGYDLPAGTVVGTQGWSVHRDPQVFPDPLAFKPERWLQTRDNAEELVRMNQNLIPFGLGSRVCIGQRMATMVIRVTIASIVRNFNIVAPPETTQQSMTPKESFVIFPASMECKLQFVPHA</sequence>
<accession>A0A165YUY1</accession>
<dbReference type="PRINTS" id="PR00385">
    <property type="entry name" value="P450"/>
</dbReference>
<evidence type="ECO:0000256" key="13">
    <source>
        <dbReference type="PIRSR" id="PIRSR602401-1"/>
    </source>
</evidence>
<feature type="binding site" description="axial binding residue" evidence="13">
    <location>
        <position position="459"/>
    </location>
    <ligand>
        <name>heme</name>
        <dbReference type="ChEBI" id="CHEBI:30413"/>
    </ligand>
    <ligandPart>
        <name>Fe</name>
        <dbReference type="ChEBI" id="CHEBI:18248"/>
    </ligandPart>
</feature>
<dbReference type="GO" id="GO:0016020">
    <property type="term" value="C:membrane"/>
    <property type="evidence" value="ECO:0007669"/>
    <property type="project" value="UniProtKB-SubCell"/>
</dbReference>
<gene>
    <name evidence="16" type="ORF">FIBSPDRAFT_963509</name>
</gene>
<evidence type="ECO:0000256" key="6">
    <source>
        <dbReference type="ARBA" id="ARBA00022692"/>
    </source>
</evidence>
<keyword evidence="12 15" id="KW-0472">Membrane</keyword>
<dbReference type="GO" id="GO:0016705">
    <property type="term" value="F:oxidoreductase activity, acting on paired donors, with incorporation or reduction of molecular oxygen"/>
    <property type="evidence" value="ECO:0007669"/>
    <property type="project" value="InterPro"/>
</dbReference>
<dbReference type="InterPro" id="IPR017972">
    <property type="entry name" value="Cyt_P450_CS"/>
</dbReference>
<keyword evidence="9 14" id="KW-0560">Oxidoreductase</keyword>
<evidence type="ECO:0000256" key="10">
    <source>
        <dbReference type="ARBA" id="ARBA00023004"/>
    </source>
</evidence>
<keyword evidence="7 13" id="KW-0479">Metal-binding</keyword>
<keyword evidence="5 13" id="KW-0349">Heme</keyword>
<dbReference type="OrthoDB" id="3945418at2759"/>
<dbReference type="Proteomes" id="UP000076532">
    <property type="component" value="Unassembled WGS sequence"/>
</dbReference>
<comment type="pathway">
    <text evidence="3">Secondary metabolite biosynthesis; terpenoid biosynthesis.</text>
</comment>
<keyword evidence="10 13" id="KW-0408">Iron</keyword>
<dbReference type="InterPro" id="IPR050121">
    <property type="entry name" value="Cytochrome_P450_monoxygenase"/>
</dbReference>
<evidence type="ECO:0000256" key="9">
    <source>
        <dbReference type="ARBA" id="ARBA00023002"/>
    </source>
</evidence>
<evidence type="ECO:0000256" key="4">
    <source>
        <dbReference type="ARBA" id="ARBA00010617"/>
    </source>
</evidence>
<evidence type="ECO:0000313" key="16">
    <source>
        <dbReference type="EMBL" id="KZP09941.1"/>
    </source>
</evidence>
<keyword evidence="11 14" id="KW-0503">Monooxygenase</keyword>
<dbReference type="InterPro" id="IPR001128">
    <property type="entry name" value="Cyt_P450"/>
</dbReference>
<dbReference type="GO" id="GO:0005506">
    <property type="term" value="F:iron ion binding"/>
    <property type="evidence" value="ECO:0007669"/>
    <property type="project" value="InterPro"/>
</dbReference>
<evidence type="ECO:0000256" key="2">
    <source>
        <dbReference type="ARBA" id="ARBA00004370"/>
    </source>
</evidence>
<protein>
    <submittedName>
        <fullName evidence="16">Cytochrome P450</fullName>
    </submittedName>
</protein>
<dbReference type="EMBL" id="KV417689">
    <property type="protein sequence ID" value="KZP09941.1"/>
    <property type="molecule type" value="Genomic_DNA"/>
</dbReference>
<evidence type="ECO:0000256" key="15">
    <source>
        <dbReference type="SAM" id="Phobius"/>
    </source>
</evidence>
<evidence type="ECO:0000256" key="5">
    <source>
        <dbReference type="ARBA" id="ARBA00022617"/>
    </source>
</evidence>